<feature type="region of interest" description="Disordered" evidence="1">
    <location>
        <begin position="1"/>
        <end position="35"/>
    </location>
</feature>
<feature type="compositionally biased region" description="Basic and acidic residues" evidence="1">
    <location>
        <begin position="25"/>
        <end position="35"/>
    </location>
</feature>
<sequence length="251" mass="28150">MTINCLSLDPRREEVQGPPYTGVEPGHELDRPRRKEVQDYRKRGGLDDANAVTSCHKVTKWERCLRRDTHLNSPKDSKRHPQVFVLAGHPAALGVERKNAPGTGQVQAHRLDVSHPIPTRLPGRNSNFARTCSSSEDEEGDPAFTTALMYPSTPADGSSTIRFRPGILLFRCHKVVNEDRYVALHPGWRQAGFHSTVEFVDSWDGAILHPRGVSCLRKVTESLPRVSLPMKSNERARDPRTRGWVTVRGVP</sequence>
<name>A0AAI9UGS0_9PEZI</name>
<keyword evidence="3" id="KW-1185">Reference proteome</keyword>
<proteinExistence type="predicted"/>
<accession>A0AAI9UGS0</accession>
<evidence type="ECO:0000313" key="2">
    <source>
        <dbReference type="EMBL" id="KAK1457019.1"/>
    </source>
</evidence>
<organism evidence="2 3">
    <name type="scientific">Colletotrichum melonis</name>
    <dbReference type="NCBI Taxonomy" id="1209925"/>
    <lineage>
        <taxon>Eukaryota</taxon>
        <taxon>Fungi</taxon>
        <taxon>Dikarya</taxon>
        <taxon>Ascomycota</taxon>
        <taxon>Pezizomycotina</taxon>
        <taxon>Sordariomycetes</taxon>
        <taxon>Hypocreomycetidae</taxon>
        <taxon>Glomerellales</taxon>
        <taxon>Glomerellaceae</taxon>
        <taxon>Colletotrichum</taxon>
        <taxon>Colletotrichum acutatum species complex</taxon>
    </lineage>
</organism>
<reference evidence="2 3" key="1">
    <citation type="submission" date="2016-10" db="EMBL/GenBank/DDBJ databases">
        <title>The genome sequence of Colletotrichum fioriniae PJ7.</title>
        <authorList>
            <person name="Baroncelli R."/>
        </authorList>
    </citation>
    <scope>NUCLEOTIDE SEQUENCE [LARGE SCALE GENOMIC DNA]</scope>
    <source>
        <strain evidence="2">Col 31</strain>
    </source>
</reference>
<comment type="caution">
    <text evidence="2">The sequence shown here is derived from an EMBL/GenBank/DDBJ whole genome shotgun (WGS) entry which is preliminary data.</text>
</comment>
<evidence type="ECO:0000256" key="1">
    <source>
        <dbReference type="SAM" id="MobiDB-lite"/>
    </source>
</evidence>
<evidence type="ECO:0000313" key="3">
    <source>
        <dbReference type="Proteomes" id="UP001239795"/>
    </source>
</evidence>
<dbReference type="Proteomes" id="UP001239795">
    <property type="component" value="Unassembled WGS sequence"/>
</dbReference>
<protein>
    <submittedName>
        <fullName evidence="2">Uncharacterized protein</fullName>
    </submittedName>
</protein>
<dbReference type="AlphaFoldDB" id="A0AAI9UGS0"/>
<gene>
    <name evidence="2" type="ORF">CMEL01_16030</name>
</gene>
<dbReference type="EMBL" id="MLGG01000017">
    <property type="protein sequence ID" value="KAK1457019.1"/>
    <property type="molecule type" value="Genomic_DNA"/>
</dbReference>